<dbReference type="Proteomes" id="UP000807353">
    <property type="component" value="Unassembled WGS sequence"/>
</dbReference>
<reference evidence="2" key="1">
    <citation type="submission" date="2020-11" db="EMBL/GenBank/DDBJ databases">
        <authorList>
            <consortium name="DOE Joint Genome Institute"/>
            <person name="Ahrendt S."/>
            <person name="Riley R."/>
            <person name="Andreopoulos W."/>
            <person name="Labutti K."/>
            <person name="Pangilinan J."/>
            <person name="Ruiz-Duenas F.J."/>
            <person name="Barrasa J.M."/>
            <person name="Sanchez-Garcia M."/>
            <person name="Camarero S."/>
            <person name="Miyauchi S."/>
            <person name="Serrano A."/>
            <person name="Linde D."/>
            <person name="Babiker R."/>
            <person name="Drula E."/>
            <person name="Ayuso-Fernandez I."/>
            <person name="Pacheco R."/>
            <person name="Padilla G."/>
            <person name="Ferreira P."/>
            <person name="Barriuso J."/>
            <person name="Kellner H."/>
            <person name="Castanera R."/>
            <person name="Alfaro M."/>
            <person name="Ramirez L."/>
            <person name="Pisabarro A.G."/>
            <person name="Kuo A."/>
            <person name="Tritt A."/>
            <person name="Lipzen A."/>
            <person name="He G."/>
            <person name="Yan M."/>
            <person name="Ng V."/>
            <person name="Cullen D."/>
            <person name="Martin F."/>
            <person name="Rosso M.-N."/>
            <person name="Henrissat B."/>
            <person name="Hibbett D."/>
            <person name="Martinez A.T."/>
            <person name="Grigoriev I.V."/>
        </authorList>
    </citation>
    <scope>NUCLEOTIDE SEQUENCE</scope>
    <source>
        <strain evidence="2">CBS 247.69</strain>
    </source>
</reference>
<proteinExistence type="inferred from homology"/>
<evidence type="ECO:0000256" key="1">
    <source>
        <dbReference type="RuleBase" id="RU365061"/>
    </source>
</evidence>
<dbReference type="EMBL" id="MU150234">
    <property type="protein sequence ID" value="KAF9468016.1"/>
    <property type="molecule type" value="Genomic_DNA"/>
</dbReference>
<keyword evidence="1" id="KW-0808">Transferase</keyword>
<keyword evidence="1" id="KW-0479">Metal-binding</keyword>
<comment type="function">
    <text evidence="1">Telomerase is a ribonucleoprotein enzyme essential for the replication of chromosome termini in most eukaryotes. It elongates telomeres. It is a reverse transcriptase that adds simple sequence repeats to chromosome ends by copying a template sequence within the RNA component of the enzyme.</text>
</comment>
<accession>A0A9P5YHQ3</accession>
<sequence length="187" mass="21090">MSRTYPTCTILGKYFSVVKELKSYLSEILQPSADGTFSFMPNADDTPSYTSLVNTSYVAMKTPLGGEKPRFQVFDAMANMHEVLDKAQEKIFKSKQPQNIITAGYRMASRQGDRGKQGMNRPGVTNYFVNTVITALQAPEWETLLQRSGCHALPGYGNMHFRSTTEPMPMSDDWCPGNIRITRHKYL</sequence>
<dbReference type="GO" id="GO:0000333">
    <property type="term" value="C:telomerase catalytic core complex"/>
    <property type="evidence" value="ECO:0007669"/>
    <property type="project" value="TreeGrafter"/>
</dbReference>
<keyword evidence="1" id="KW-0460">Magnesium</keyword>
<gene>
    <name evidence="2" type="ORF">BDZ94DRAFT_835389</name>
</gene>
<dbReference type="GO" id="GO:0007004">
    <property type="term" value="P:telomere maintenance via telomerase"/>
    <property type="evidence" value="ECO:0007669"/>
    <property type="project" value="TreeGrafter"/>
</dbReference>
<organism evidence="2 3">
    <name type="scientific">Collybia nuda</name>
    <dbReference type="NCBI Taxonomy" id="64659"/>
    <lineage>
        <taxon>Eukaryota</taxon>
        <taxon>Fungi</taxon>
        <taxon>Dikarya</taxon>
        <taxon>Basidiomycota</taxon>
        <taxon>Agaricomycotina</taxon>
        <taxon>Agaricomycetes</taxon>
        <taxon>Agaricomycetidae</taxon>
        <taxon>Agaricales</taxon>
        <taxon>Tricholomatineae</taxon>
        <taxon>Clitocybaceae</taxon>
        <taxon>Collybia</taxon>
    </lineage>
</organism>
<keyword evidence="1" id="KW-0158">Chromosome</keyword>
<dbReference type="GO" id="GO:0070034">
    <property type="term" value="F:telomerase RNA binding"/>
    <property type="evidence" value="ECO:0007669"/>
    <property type="project" value="TreeGrafter"/>
</dbReference>
<dbReference type="PANTHER" id="PTHR12066">
    <property type="entry name" value="TELOMERASE REVERSE TRANSCRIPTASE"/>
    <property type="match status" value="1"/>
</dbReference>
<evidence type="ECO:0000313" key="3">
    <source>
        <dbReference type="Proteomes" id="UP000807353"/>
    </source>
</evidence>
<keyword evidence="1" id="KW-0779">Telomere</keyword>
<dbReference type="AlphaFoldDB" id="A0A9P5YHQ3"/>
<comment type="subcellular location">
    <subcellularLocation>
        <location evidence="1">Nucleus</location>
    </subcellularLocation>
    <subcellularLocation>
        <location evidence="1">Chromosome</location>
        <location evidence="1">Telomere</location>
    </subcellularLocation>
</comment>
<dbReference type="GO" id="GO:0000781">
    <property type="term" value="C:chromosome, telomeric region"/>
    <property type="evidence" value="ECO:0007669"/>
    <property type="project" value="UniProtKB-SubCell"/>
</dbReference>
<dbReference type="GO" id="GO:0003720">
    <property type="term" value="F:telomerase activity"/>
    <property type="evidence" value="ECO:0007669"/>
    <property type="project" value="InterPro"/>
</dbReference>
<keyword evidence="1" id="KW-0539">Nucleus</keyword>
<comment type="similarity">
    <text evidence="1">Belongs to the reverse transcriptase family. Telomerase subfamily.</text>
</comment>
<comment type="caution">
    <text evidence="2">The sequence shown here is derived from an EMBL/GenBank/DDBJ whole genome shotgun (WGS) entry which is preliminary data.</text>
</comment>
<keyword evidence="3" id="KW-1185">Reference proteome</keyword>
<dbReference type="GO" id="GO:0046872">
    <property type="term" value="F:metal ion binding"/>
    <property type="evidence" value="ECO:0007669"/>
    <property type="project" value="UniProtKB-KW"/>
</dbReference>
<comment type="catalytic activity">
    <reaction evidence="1">
        <text>DNA(n) + a 2'-deoxyribonucleoside 5'-triphosphate = DNA(n+1) + diphosphate</text>
        <dbReference type="Rhea" id="RHEA:22508"/>
        <dbReference type="Rhea" id="RHEA-COMP:17339"/>
        <dbReference type="Rhea" id="RHEA-COMP:17340"/>
        <dbReference type="ChEBI" id="CHEBI:33019"/>
        <dbReference type="ChEBI" id="CHEBI:61560"/>
        <dbReference type="ChEBI" id="CHEBI:173112"/>
        <dbReference type="EC" id="2.7.7.49"/>
    </reaction>
</comment>
<dbReference type="OrthoDB" id="3025570at2759"/>
<dbReference type="EC" id="2.7.7.49" evidence="1"/>
<keyword evidence="1" id="KW-0695">RNA-directed DNA polymerase</keyword>
<name>A0A9P5YHQ3_9AGAR</name>
<evidence type="ECO:0000313" key="2">
    <source>
        <dbReference type="EMBL" id="KAF9468016.1"/>
    </source>
</evidence>
<dbReference type="GO" id="GO:0042162">
    <property type="term" value="F:telomeric DNA binding"/>
    <property type="evidence" value="ECO:0007669"/>
    <property type="project" value="TreeGrafter"/>
</dbReference>
<protein>
    <recommendedName>
        <fullName evidence="1">Telomerase reverse transcriptase</fullName>
        <ecNumber evidence="1">2.7.7.49</ecNumber>
    </recommendedName>
    <alternativeName>
        <fullName evidence="1">Telomerase catalytic subunit</fullName>
    </alternativeName>
</protein>
<dbReference type="PANTHER" id="PTHR12066:SF0">
    <property type="entry name" value="TELOMERASE REVERSE TRANSCRIPTASE"/>
    <property type="match status" value="1"/>
</dbReference>
<keyword evidence="1" id="KW-0548">Nucleotidyltransferase</keyword>
<dbReference type="InterPro" id="IPR003545">
    <property type="entry name" value="Telomerase_RT"/>
</dbReference>